<evidence type="ECO:0000313" key="3">
    <source>
        <dbReference type="Proteomes" id="UP000005408"/>
    </source>
</evidence>
<keyword evidence="1" id="KW-0732">Signal</keyword>
<evidence type="ECO:0000256" key="1">
    <source>
        <dbReference type="SAM" id="SignalP"/>
    </source>
</evidence>
<evidence type="ECO:0000313" key="2">
    <source>
        <dbReference type="EnsemblMetazoa" id="G15546.1:cds"/>
    </source>
</evidence>
<dbReference type="EnsemblMetazoa" id="G15546.1">
    <property type="protein sequence ID" value="G15546.1:cds"/>
    <property type="gene ID" value="G15546"/>
</dbReference>
<feature type="chain" id="PRO_5036456785" evidence="1">
    <location>
        <begin position="22"/>
        <end position="162"/>
    </location>
</feature>
<proteinExistence type="predicted"/>
<keyword evidence="3" id="KW-1185">Reference proteome</keyword>
<organism evidence="2 3">
    <name type="scientific">Magallana gigas</name>
    <name type="common">Pacific oyster</name>
    <name type="synonym">Crassostrea gigas</name>
    <dbReference type="NCBI Taxonomy" id="29159"/>
    <lineage>
        <taxon>Eukaryota</taxon>
        <taxon>Metazoa</taxon>
        <taxon>Spiralia</taxon>
        <taxon>Lophotrochozoa</taxon>
        <taxon>Mollusca</taxon>
        <taxon>Bivalvia</taxon>
        <taxon>Autobranchia</taxon>
        <taxon>Pteriomorphia</taxon>
        <taxon>Ostreida</taxon>
        <taxon>Ostreoidea</taxon>
        <taxon>Ostreidae</taxon>
        <taxon>Magallana</taxon>
    </lineage>
</organism>
<protein>
    <submittedName>
        <fullName evidence="2">Uncharacterized protein</fullName>
    </submittedName>
</protein>
<dbReference type="Proteomes" id="UP000005408">
    <property type="component" value="Unassembled WGS sequence"/>
</dbReference>
<feature type="signal peptide" evidence="1">
    <location>
        <begin position="1"/>
        <end position="21"/>
    </location>
</feature>
<dbReference type="AlphaFoldDB" id="A0A8W8ITS7"/>
<name>A0A8W8ITS7_MAGGI</name>
<accession>A0A8W8ITS7</accession>
<sequence length="162" mass="17965">MFILFQFSFIAFSNIVYKCTSTEQTGVCSNGSDGSRLECCENYRPVGNSCEECWPGTHGVNCRDNCPPNFFGRLCSKKCGCEPYDKVIGCLNATDRDQNTSINKSSPKEDESPTNSATWLTFKVGIDCPENVLHNPIEDSAELRCSRNSFDNITACLNRTGQ</sequence>
<reference evidence="2" key="1">
    <citation type="submission" date="2022-08" db="UniProtKB">
        <authorList>
            <consortium name="EnsemblMetazoa"/>
        </authorList>
    </citation>
    <scope>IDENTIFICATION</scope>
    <source>
        <strain evidence="2">05x7-T-G4-1.051#20</strain>
    </source>
</reference>